<dbReference type="VEuPathDB" id="FungiDB:GGTG_04545"/>
<organism evidence="2">
    <name type="scientific">Gaeumannomyces tritici (strain R3-111a-1)</name>
    <name type="common">Wheat and barley take-all root rot fungus</name>
    <name type="synonym">Gaeumannomyces graminis var. tritici</name>
    <dbReference type="NCBI Taxonomy" id="644352"/>
    <lineage>
        <taxon>Eukaryota</taxon>
        <taxon>Fungi</taxon>
        <taxon>Dikarya</taxon>
        <taxon>Ascomycota</taxon>
        <taxon>Pezizomycotina</taxon>
        <taxon>Sordariomycetes</taxon>
        <taxon>Sordariomycetidae</taxon>
        <taxon>Magnaporthales</taxon>
        <taxon>Magnaporthaceae</taxon>
        <taxon>Gaeumannomyces</taxon>
    </lineage>
</organism>
<feature type="compositionally biased region" description="Basic and acidic residues" evidence="1">
    <location>
        <begin position="302"/>
        <end position="314"/>
    </location>
</feature>
<feature type="region of interest" description="Disordered" evidence="1">
    <location>
        <begin position="1"/>
        <end position="85"/>
    </location>
</feature>
<dbReference type="AlphaFoldDB" id="J3NTE6"/>
<proteinExistence type="predicted"/>
<dbReference type="EnsemblFungi" id="EJT79461">
    <property type="protein sequence ID" value="EJT79461"/>
    <property type="gene ID" value="GGTG_04545"/>
</dbReference>
<dbReference type="eggNOG" id="ENOG502RM8I">
    <property type="taxonomic scope" value="Eukaryota"/>
</dbReference>
<name>J3NTE6_GAET3</name>
<evidence type="ECO:0000313" key="3">
    <source>
        <dbReference type="EnsemblFungi" id="EJT79461"/>
    </source>
</evidence>
<dbReference type="EMBL" id="GL385396">
    <property type="protein sequence ID" value="EJT79461.1"/>
    <property type="molecule type" value="Genomic_DNA"/>
</dbReference>
<reference evidence="3" key="5">
    <citation type="submission" date="2018-04" db="UniProtKB">
        <authorList>
            <consortium name="EnsemblFungi"/>
        </authorList>
    </citation>
    <scope>IDENTIFICATION</scope>
    <source>
        <strain evidence="3">R3-111a-1</strain>
    </source>
</reference>
<reference evidence="4" key="1">
    <citation type="submission" date="2010-07" db="EMBL/GenBank/DDBJ databases">
        <title>The genome sequence of Gaeumannomyces graminis var. tritici strain R3-111a-1.</title>
        <authorList>
            <consortium name="The Broad Institute Genome Sequencing Platform"/>
            <person name="Ma L.-J."/>
            <person name="Dead R."/>
            <person name="Young S."/>
            <person name="Zeng Q."/>
            <person name="Koehrsen M."/>
            <person name="Alvarado L."/>
            <person name="Berlin A."/>
            <person name="Chapman S.B."/>
            <person name="Chen Z."/>
            <person name="Freedman E."/>
            <person name="Gellesch M."/>
            <person name="Goldberg J."/>
            <person name="Griggs A."/>
            <person name="Gujja S."/>
            <person name="Heilman E.R."/>
            <person name="Heiman D."/>
            <person name="Hepburn T."/>
            <person name="Howarth C."/>
            <person name="Jen D."/>
            <person name="Larson L."/>
            <person name="Mehta T."/>
            <person name="Neiman D."/>
            <person name="Pearson M."/>
            <person name="Roberts A."/>
            <person name="Saif S."/>
            <person name="Shea T."/>
            <person name="Shenoy N."/>
            <person name="Sisk P."/>
            <person name="Stolte C."/>
            <person name="Sykes S."/>
            <person name="Walk T."/>
            <person name="White J."/>
            <person name="Yandava C."/>
            <person name="Haas B."/>
            <person name="Nusbaum C."/>
            <person name="Birren B."/>
        </authorList>
    </citation>
    <scope>NUCLEOTIDE SEQUENCE [LARGE SCALE GENOMIC DNA]</scope>
    <source>
        <strain evidence="4">R3-111a-1</strain>
    </source>
</reference>
<feature type="region of interest" description="Disordered" evidence="1">
    <location>
        <begin position="345"/>
        <end position="502"/>
    </location>
</feature>
<feature type="compositionally biased region" description="Low complexity" evidence="1">
    <location>
        <begin position="11"/>
        <end position="31"/>
    </location>
</feature>
<dbReference type="Proteomes" id="UP000006039">
    <property type="component" value="Unassembled WGS sequence"/>
</dbReference>
<feature type="compositionally biased region" description="Low complexity" evidence="1">
    <location>
        <begin position="548"/>
        <end position="564"/>
    </location>
</feature>
<feature type="region of interest" description="Disordered" evidence="1">
    <location>
        <begin position="542"/>
        <end position="584"/>
    </location>
</feature>
<evidence type="ECO:0000313" key="2">
    <source>
        <dbReference type="EMBL" id="EJT79461.1"/>
    </source>
</evidence>
<dbReference type="GeneID" id="20345003"/>
<reference evidence="2" key="3">
    <citation type="submission" date="2010-09" db="EMBL/GenBank/DDBJ databases">
        <title>Annotation of Gaeumannomyces graminis var. tritici R3-111a-1.</title>
        <authorList>
            <consortium name="The Broad Institute Genome Sequencing Platform"/>
            <person name="Ma L.-J."/>
            <person name="Dead R."/>
            <person name="Young S.K."/>
            <person name="Zeng Q."/>
            <person name="Gargeya S."/>
            <person name="Fitzgerald M."/>
            <person name="Haas B."/>
            <person name="Abouelleil A."/>
            <person name="Alvarado L."/>
            <person name="Arachchi H.M."/>
            <person name="Berlin A."/>
            <person name="Brown A."/>
            <person name="Chapman S.B."/>
            <person name="Chen Z."/>
            <person name="Dunbar C."/>
            <person name="Freedman E."/>
            <person name="Gearin G."/>
            <person name="Gellesch M."/>
            <person name="Goldberg J."/>
            <person name="Griggs A."/>
            <person name="Gujja S."/>
            <person name="Heiman D."/>
            <person name="Howarth C."/>
            <person name="Larson L."/>
            <person name="Lui A."/>
            <person name="MacDonald P.J.P."/>
            <person name="Mehta T."/>
            <person name="Montmayeur A."/>
            <person name="Murphy C."/>
            <person name="Neiman D."/>
            <person name="Pearson M."/>
            <person name="Priest M."/>
            <person name="Roberts A."/>
            <person name="Saif S."/>
            <person name="Shea T."/>
            <person name="Shenoy N."/>
            <person name="Sisk P."/>
            <person name="Stolte C."/>
            <person name="Sykes S."/>
            <person name="Yandava C."/>
            <person name="Wortman J."/>
            <person name="Nusbaum C."/>
            <person name="Birren B."/>
        </authorList>
    </citation>
    <scope>NUCLEOTIDE SEQUENCE</scope>
    <source>
        <strain evidence="2">R3-111a-1</strain>
    </source>
</reference>
<reference evidence="2" key="2">
    <citation type="submission" date="2010-07" db="EMBL/GenBank/DDBJ databases">
        <authorList>
            <consortium name="The Broad Institute Genome Sequencing Platform"/>
            <consortium name="Broad Institute Genome Sequencing Center for Infectious Disease"/>
            <person name="Ma L.-J."/>
            <person name="Dead R."/>
            <person name="Young S."/>
            <person name="Zeng Q."/>
            <person name="Koehrsen M."/>
            <person name="Alvarado L."/>
            <person name="Berlin A."/>
            <person name="Chapman S.B."/>
            <person name="Chen Z."/>
            <person name="Freedman E."/>
            <person name="Gellesch M."/>
            <person name="Goldberg J."/>
            <person name="Griggs A."/>
            <person name="Gujja S."/>
            <person name="Heilman E.R."/>
            <person name="Heiman D."/>
            <person name="Hepburn T."/>
            <person name="Howarth C."/>
            <person name="Jen D."/>
            <person name="Larson L."/>
            <person name="Mehta T."/>
            <person name="Neiman D."/>
            <person name="Pearson M."/>
            <person name="Roberts A."/>
            <person name="Saif S."/>
            <person name="Shea T."/>
            <person name="Shenoy N."/>
            <person name="Sisk P."/>
            <person name="Stolte C."/>
            <person name="Sykes S."/>
            <person name="Walk T."/>
            <person name="White J."/>
            <person name="Yandava C."/>
            <person name="Haas B."/>
            <person name="Nusbaum C."/>
            <person name="Birren B."/>
        </authorList>
    </citation>
    <scope>NUCLEOTIDE SEQUENCE</scope>
    <source>
        <strain evidence="2">R3-111a-1</strain>
    </source>
</reference>
<reference evidence="3" key="4">
    <citation type="journal article" date="2015" name="G3 (Bethesda)">
        <title>Genome sequences of three phytopathogenic species of the Magnaporthaceae family of fungi.</title>
        <authorList>
            <person name="Okagaki L.H."/>
            <person name="Nunes C.C."/>
            <person name="Sailsbery J."/>
            <person name="Clay B."/>
            <person name="Brown D."/>
            <person name="John T."/>
            <person name="Oh Y."/>
            <person name="Young N."/>
            <person name="Fitzgerald M."/>
            <person name="Haas B.J."/>
            <person name="Zeng Q."/>
            <person name="Young S."/>
            <person name="Adiconis X."/>
            <person name="Fan L."/>
            <person name="Levin J.Z."/>
            <person name="Mitchell T.K."/>
            <person name="Okubara P.A."/>
            <person name="Farman M.L."/>
            <person name="Kohn L.M."/>
            <person name="Birren B."/>
            <person name="Ma L.-J."/>
            <person name="Dean R.A."/>
        </authorList>
    </citation>
    <scope>NUCLEOTIDE SEQUENCE</scope>
    <source>
        <strain evidence="3">R3-111a-1</strain>
    </source>
</reference>
<feature type="compositionally biased region" description="Basic and acidic residues" evidence="1">
    <location>
        <begin position="449"/>
        <end position="466"/>
    </location>
</feature>
<gene>
    <name evidence="3" type="primary">20345003</name>
    <name evidence="2" type="ORF">GGTG_04545</name>
</gene>
<dbReference type="HOGENOM" id="CLU_490960_0_0_1"/>
<feature type="compositionally biased region" description="Basic and acidic residues" evidence="1">
    <location>
        <begin position="322"/>
        <end position="332"/>
    </location>
</feature>
<accession>J3NTE6</accession>
<evidence type="ECO:0000256" key="1">
    <source>
        <dbReference type="SAM" id="MobiDB-lite"/>
    </source>
</evidence>
<protein>
    <submittedName>
        <fullName evidence="2 3">Uncharacterized protein</fullName>
    </submittedName>
</protein>
<dbReference type="OrthoDB" id="5233232at2759"/>
<evidence type="ECO:0000313" key="4">
    <source>
        <dbReference type="Proteomes" id="UP000006039"/>
    </source>
</evidence>
<feature type="region of interest" description="Disordered" evidence="1">
    <location>
        <begin position="302"/>
        <end position="332"/>
    </location>
</feature>
<sequence>MLVMPPKKAKSAGSKPARAEPSSTPLSSLSTADPEGATTGARSNTKPKVAPHVPAEAPQGAVMSGDKPPEPTNGKEQAADKPLTKVQRTQGHPIFVEPSFGLLKALRDPDAYLRHVCQGMVEKRPWVSFDEVYNALKCTCAVHTDSQTPSKAIRKGGKFGCQMNSENIPSFGITSDFPASHRTFRDYNTFLGYLSRLRFSGHSTWRELIAANGEIPFPPVFFTRGFFAARTALGHGTKRFTLGGSRRGKQRESVLVNAKLAFLHHDPNKSEGKVDPFWEGFIEHHTRQWESIKPVVDEVLRERKKTSAADESKAGMKRKRQGRTESNSDRDVRLQKAMKSLLEAIPQKVDPPNPHNSDQEMAEVPAQKLDSPSPDAPDETTISHLQPDDNQEMAEENVQKGASKEGPAKDAAVQLETGEEVDNDEDHNRTCTDGLNDDDSISPRTPKHGHQDSDTEEERIQAELRQDLPASGPSDKGKNPADTSQRAMPTPPAALPDLSAESAEQWRRIAQAVAESHLRLKVLMEHPGSHLITHDGLPYYNNAAGTHSPRAASAPAQQQRQSDGPGTGRGDPRTPGRRTQGRGVMLVSPVNVKVETPSTVCAVRRTPATTASSETLVSEVFYTPRGMTPSPTKRPRLE</sequence>
<dbReference type="RefSeq" id="XP_009220606.1">
    <property type="nucleotide sequence ID" value="XM_009222342.1"/>
</dbReference>
<keyword evidence="4" id="KW-1185">Reference proteome</keyword>